<reference evidence="2" key="1">
    <citation type="submission" date="2023-03" db="EMBL/GenBank/DDBJ databases">
        <authorList>
            <person name="Julca I."/>
        </authorList>
    </citation>
    <scope>NUCLEOTIDE SEQUENCE</scope>
</reference>
<dbReference type="Proteomes" id="UP001161247">
    <property type="component" value="Chromosome 5"/>
</dbReference>
<sequence>MAISTIQAMKKLKMMNIGEKWGSIDFTMAALMFVWTIHKSYFPSQLRNLIKVLNRLTFHKKHREIVTTVYLKHVLDEGKEIGFRERRRKLYTNCKSDNNENRMIRTMWSHVKFEHPAIFDTLAMEPDKKKEIMDDLINFRTDG</sequence>
<organism evidence="2 3">
    <name type="scientific">Oldenlandia corymbosa var. corymbosa</name>
    <dbReference type="NCBI Taxonomy" id="529605"/>
    <lineage>
        <taxon>Eukaryota</taxon>
        <taxon>Viridiplantae</taxon>
        <taxon>Streptophyta</taxon>
        <taxon>Embryophyta</taxon>
        <taxon>Tracheophyta</taxon>
        <taxon>Spermatophyta</taxon>
        <taxon>Magnoliopsida</taxon>
        <taxon>eudicotyledons</taxon>
        <taxon>Gunneridae</taxon>
        <taxon>Pentapetalae</taxon>
        <taxon>asterids</taxon>
        <taxon>lamiids</taxon>
        <taxon>Gentianales</taxon>
        <taxon>Rubiaceae</taxon>
        <taxon>Rubioideae</taxon>
        <taxon>Spermacoceae</taxon>
        <taxon>Hedyotis-Oldenlandia complex</taxon>
        <taxon>Oldenlandia</taxon>
    </lineage>
</organism>
<evidence type="ECO:0000256" key="1">
    <source>
        <dbReference type="SAM" id="Phobius"/>
    </source>
</evidence>
<evidence type="ECO:0000313" key="3">
    <source>
        <dbReference type="Proteomes" id="UP001161247"/>
    </source>
</evidence>
<dbReference type="InterPro" id="IPR050747">
    <property type="entry name" value="Mitochondrial_chaperone_BCS1"/>
</dbReference>
<keyword evidence="1" id="KW-0472">Membrane</keyword>
<keyword evidence="3" id="KW-1185">Reference proteome</keyword>
<name>A0AAV1DG99_OLDCO</name>
<gene>
    <name evidence="2" type="ORF">OLC1_LOCUS14538</name>
</gene>
<keyword evidence="1" id="KW-0812">Transmembrane</keyword>
<protein>
    <submittedName>
        <fullName evidence="2">OLC1v1004980C1</fullName>
    </submittedName>
</protein>
<feature type="transmembrane region" description="Helical" evidence="1">
    <location>
        <begin position="21"/>
        <end position="38"/>
    </location>
</feature>
<dbReference type="PANTHER" id="PTHR23070">
    <property type="entry name" value="BCS1 AAA-TYPE ATPASE"/>
    <property type="match status" value="1"/>
</dbReference>
<feature type="non-terminal residue" evidence="2">
    <location>
        <position position="143"/>
    </location>
</feature>
<evidence type="ECO:0000313" key="2">
    <source>
        <dbReference type="EMBL" id="CAI9105943.1"/>
    </source>
</evidence>
<proteinExistence type="predicted"/>
<dbReference type="EMBL" id="OX459122">
    <property type="protein sequence ID" value="CAI9105943.1"/>
    <property type="molecule type" value="Genomic_DNA"/>
</dbReference>
<dbReference type="AlphaFoldDB" id="A0AAV1DG99"/>
<accession>A0AAV1DG99</accession>
<keyword evidence="1" id="KW-1133">Transmembrane helix</keyword>